<sequence length="846" mass="92993">MQPSDLRFMVKSTILNYLVCSSDISRDHIVMLEYFKCFGQGVFGDEILSQIIADFPNELTDDLLLALAPPHLRRLKLTNCNRLSCAGLQRTVANRQQLQTLDFRECIHLLHPTVFCCLKDKASNLTSLSLENSEVVALMCCPALKHLNLSGCQSLTDSAFAFSSSTSSSGKCYSDTSQPGCHLTSVDISGCHAITTKAIKCLVAICGPTLKHINLACTGVDSIALLYLAGLNMDHLARLVSDGDYASFDLLEFPEDAKHLFNNHSSLPCYSMHKAKQTARDQDEEQSLAAEDTVNICDSSRSEITHEVFPDSNIDLISQTCVSSSNEVNDNSLFTDLSDHDDEMERTVDLTMLKDSLFVISKSIQKEDLCNCAGFSDDESDDSFKTADETPPCGFLLEEEESLQVSGQTHSEMEKTPGSQENCCEGKHDIGVQLINSGEANKLSCCNLTTENETNQNSDEQAYPSDDTVLLEGHGGEDPGCSGLESVDHKRTNVADFATQEIFEEYYDTLSHLEGACAEDKNVNEVTPAQEPMSRPFSYDKQDKTSMASMGSTETGMFTDTMHQKGVKDEEFNCLSSKKQGDLVIEIQTYQPQITSLDITNISYQSKQLGMACLKIFARACNCLKNFSISGNVFDDEDLVYILKNEPELESLTLVNCENISSISLSTIPVYCPKLSSFDLQGMCFVTDHGFMPLTRSNNLKSLRLAEASITDSTLESVANGCGDRLKELDISWCEDLTDQGMSNMVAKSCSCLEHLSLRQCAASHLTFISLAQNCHFVASLNIAGVTNLTDETLDNLARNMPLLKDIDSGVLWLKAHHFAAIFGDYRGSRSLASARGIVALQQKIP</sequence>
<dbReference type="InterPro" id="IPR032675">
    <property type="entry name" value="LRR_dom_sf"/>
</dbReference>
<proteinExistence type="predicted"/>
<dbReference type="Gene3D" id="3.80.10.10">
    <property type="entry name" value="Ribonuclease Inhibitor"/>
    <property type="match status" value="3"/>
</dbReference>
<dbReference type="PANTHER" id="PTHR13318">
    <property type="entry name" value="PARTNER OF PAIRED, ISOFORM B-RELATED"/>
    <property type="match status" value="1"/>
</dbReference>
<evidence type="ECO:0000313" key="2">
    <source>
        <dbReference type="Proteomes" id="UP001249851"/>
    </source>
</evidence>
<dbReference type="GO" id="GO:0031146">
    <property type="term" value="P:SCF-dependent proteasomal ubiquitin-dependent protein catabolic process"/>
    <property type="evidence" value="ECO:0007669"/>
    <property type="project" value="TreeGrafter"/>
</dbReference>
<name>A0AAD9QPP3_ACRCE</name>
<accession>A0AAD9QPP3</accession>
<dbReference type="GO" id="GO:0019005">
    <property type="term" value="C:SCF ubiquitin ligase complex"/>
    <property type="evidence" value="ECO:0007669"/>
    <property type="project" value="TreeGrafter"/>
</dbReference>
<reference evidence="1" key="2">
    <citation type="journal article" date="2023" name="Science">
        <title>Genomic signatures of disease resistance in endangered staghorn corals.</title>
        <authorList>
            <person name="Vollmer S.V."/>
            <person name="Selwyn J.D."/>
            <person name="Despard B.A."/>
            <person name="Roesel C.L."/>
        </authorList>
    </citation>
    <scope>NUCLEOTIDE SEQUENCE</scope>
    <source>
        <strain evidence="1">K2</strain>
    </source>
</reference>
<dbReference type="EMBL" id="JARQWQ010000020">
    <property type="protein sequence ID" value="KAK2565229.1"/>
    <property type="molecule type" value="Genomic_DNA"/>
</dbReference>
<keyword evidence="2" id="KW-1185">Reference proteome</keyword>
<dbReference type="InterPro" id="IPR006553">
    <property type="entry name" value="Leu-rich_rpt_Cys-con_subtyp"/>
</dbReference>
<dbReference type="Proteomes" id="UP001249851">
    <property type="component" value="Unassembled WGS sequence"/>
</dbReference>
<gene>
    <name evidence="1" type="ORF">P5673_011173</name>
</gene>
<comment type="caution">
    <text evidence="1">The sequence shown here is derived from an EMBL/GenBank/DDBJ whole genome shotgun (WGS) entry which is preliminary data.</text>
</comment>
<dbReference type="SUPFAM" id="SSF52047">
    <property type="entry name" value="RNI-like"/>
    <property type="match status" value="2"/>
</dbReference>
<organism evidence="1 2">
    <name type="scientific">Acropora cervicornis</name>
    <name type="common">Staghorn coral</name>
    <dbReference type="NCBI Taxonomy" id="6130"/>
    <lineage>
        <taxon>Eukaryota</taxon>
        <taxon>Metazoa</taxon>
        <taxon>Cnidaria</taxon>
        <taxon>Anthozoa</taxon>
        <taxon>Hexacorallia</taxon>
        <taxon>Scleractinia</taxon>
        <taxon>Astrocoeniina</taxon>
        <taxon>Acroporidae</taxon>
        <taxon>Acropora</taxon>
    </lineage>
</organism>
<dbReference type="Pfam" id="PF13516">
    <property type="entry name" value="LRR_6"/>
    <property type="match status" value="3"/>
</dbReference>
<dbReference type="InterPro" id="IPR001611">
    <property type="entry name" value="Leu-rich_rpt"/>
</dbReference>
<protein>
    <submittedName>
        <fullName evidence="1">F-box/LRR-repeat protein 2</fullName>
    </submittedName>
</protein>
<dbReference type="SMART" id="SM00367">
    <property type="entry name" value="LRR_CC"/>
    <property type="match status" value="11"/>
</dbReference>
<reference evidence="1" key="1">
    <citation type="journal article" date="2023" name="G3 (Bethesda)">
        <title>Whole genome assembly and annotation of the endangered Caribbean coral Acropora cervicornis.</title>
        <authorList>
            <person name="Selwyn J.D."/>
            <person name="Vollmer S.V."/>
        </authorList>
    </citation>
    <scope>NUCLEOTIDE SEQUENCE</scope>
    <source>
        <strain evidence="1">K2</strain>
    </source>
</reference>
<dbReference type="AlphaFoldDB" id="A0AAD9QPP3"/>
<evidence type="ECO:0000313" key="1">
    <source>
        <dbReference type="EMBL" id="KAK2565229.1"/>
    </source>
</evidence>